<reference evidence="2 3" key="1">
    <citation type="submission" date="2019-07" db="EMBL/GenBank/DDBJ databases">
        <title>Shewanella sp. YLB-06 whole genomic sequence.</title>
        <authorList>
            <person name="Yu L."/>
        </authorList>
    </citation>
    <scope>NUCLEOTIDE SEQUENCE [LARGE SCALE GENOMIC DNA]</scope>
    <source>
        <strain evidence="2 3">YLB-06</strain>
    </source>
</reference>
<dbReference type="InterPro" id="IPR037523">
    <property type="entry name" value="VOC_core"/>
</dbReference>
<evidence type="ECO:0000313" key="3">
    <source>
        <dbReference type="Proteomes" id="UP000315947"/>
    </source>
</evidence>
<accession>A0ABX5WT71</accession>
<gene>
    <name evidence="2" type="ORF">FM037_02360</name>
</gene>
<dbReference type="EMBL" id="CP041614">
    <property type="protein sequence ID" value="QDO82295.1"/>
    <property type="molecule type" value="Genomic_DNA"/>
</dbReference>
<dbReference type="PROSITE" id="PS51819">
    <property type="entry name" value="VOC"/>
    <property type="match status" value="1"/>
</dbReference>
<dbReference type="InterPro" id="IPR029068">
    <property type="entry name" value="Glyas_Bleomycin-R_OHBP_Dase"/>
</dbReference>
<keyword evidence="3" id="KW-1185">Reference proteome</keyword>
<feature type="domain" description="VOC" evidence="1">
    <location>
        <begin position="12"/>
        <end position="126"/>
    </location>
</feature>
<sequence length="137" mass="15638">MKVQQKAPALTGIDHLHLYVENKQAALEWYKNILGFSPVDTLADWNTESGPLTIEDASGIIHLALFTRDIQPPVTSIAFKTSGEQFLLWLIHFAHQKIKLRVADHQVSWSIYFKDPDGNMHEITTSEHKFVTDNIKQ</sequence>
<dbReference type="RefSeq" id="WP_144044686.1">
    <property type="nucleotide sequence ID" value="NZ_CP041614.1"/>
</dbReference>
<name>A0ABX5WT71_9GAMM</name>
<protein>
    <submittedName>
        <fullName evidence="2">VOC family protein</fullName>
    </submittedName>
</protein>
<dbReference type="SUPFAM" id="SSF54593">
    <property type="entry name" value="Glyoxalase/Bleomycin resistance protein/Dihydroxybiphenyl dioxygenase"/>
    <property type="match status" value="1"/>
</dbReference>
<proteinExistence type="predicted"/>
<organism evidence="2 3">
    <name type="scientific">Shewanella psychropiezotolerans</name>
    <dbReference type="NCBI Taxonomy" id="2593655"/>
    <lineage>
        <taxon>Bacteria</taxon>
        <taxon>Pseudomonadati</taxon>
        <taxon>Pseudomonadota</taxon>
        <taxon>Gammaproteobacteria</taxon>
        <taxon>Alteromonadales</taxon>
        <taxon>Shewanellaceae</taxon>
        <taxon>Shewanella</taxon>
    </lineage>
</organism>
<dbReference type="Pfam" id="PF00903">
    <property type="entry name" value="Glyoxalase"/>
    <property type="match status" value="1"/>
</dbReference>
<evidence type="ECO:0000313" key="2">
    <source>
        <dbReference type="EMBL" id="QDO82295.1"/>
    </source>
</evidence>
<evidence type="ECO:0000259" key="1">
    <source>
        <dbReference type="PROSITE" id="PS51819"/>
    </source>
</evidence>
<dbReference type="InterPro" id="IPR004360">
    <property type="entry name" value="Glyas_Fos-R_dOase_dom"/>
</dbReference>
<dbReference type="Gene3D" id="3.10.180.10">
    <property type="entry name" value="2,3-Dihydroxybiphenyl 1,2-Dioxygenase, domain 1"/>
    <property type="match status" value="1"/>
</dbReference>
<dbReference type="Proteomes" id="UP000315947">
    <property type="component" value="Chromosome"/>
</dbReference>